<keyword evidence="2" id="KW-1185">Reference proteome</keyword>
<feature type="non-terminal residue" evidence="1">
    <location>
        <position position="75"/>
    </location>
</feature>
<dbReference type="EMBL" id="PKMF04001118">
    <property type="protein sequence ID" value="KAK7814295.1"/>
    <property type="molecule type" value="Genomic_DNA"/>
</dbReference>
<evidence type="ECO:0000313" key="1">
    <source>
        <dbReference type="EMBL" id="KAK7814295.1"/>
    </source>
</evidence>
<comment type="caution">
    <text evidence="1">The sequence shown here is derived from an EMBL/GenBank/DDBJ whole genome shotgun (WGS) entry which is preliminary data.</text>
</comment>
<evidence type="ECO:0000313" key="2">
    <source>
        <dbReference type="Proteomes" id="UP000237347"/>
    </source>
</evidence>
<name>A0AAW0II46_QUESU</name>
<accession>A0AAW0II46</accession>
<gene>
    <name evidence="1" type="primary">PAP11_0</name>
    <name evidence="1" type="ORF">CFP56_003348</name>
</gene>
<dbReference type="AlphaFoldDB" id="A0AAW0II46"/>
<sequence>MANNAHQLTSQGYISLLGIKSKNIFDSVYLDDDVKVAKDIQGNYLIVDLAPYSWELVLFIRANATRGNQLSELIV</sequence>
<dbReference type="Proteomes" id="UP000237347">
    <property type="component" value="Unassembled WGS sequence"/>
</dbReference>
<organism evidence="1 2">
    <name type="scientific">Quercus suber</name>
    <name type="common">Cork oak</name>
    <dbReference type="NCBI Taxonomy" id="58331"/>
    <lineage>
        <taxon>Eukaryota</taxon>
        <taxon>Viridiplantae</taxon>
        <taxon>Streptophyta</taxon>
        <taxon>Embryophyta</taxon>
        <taxon>Tracheophyta</taxon>
        <taxon>Spermatophyta</taxon>
        <taxon>Magnoliopsida</taxon>
        <taxon>eudicotyledons</taxon>
        <taxon>Gunneridae</taxon>
        <taxon>Pentapetalae</taxon>
        <taxon>rosids</taxon>
        <taxon>fabids</taxon>
        <taxon>Fagales</taxon>
        <taxon>Fagaceae</taxon>
        <taxon>Quercus</taxon>
    </lineage>
</organism>
<reference evidence="1 2" key="1">
    <citation type="journal article" date="2018" name="Sci. Data">
        <title>The draft genome sequence of cork oak.</title>
        <authorList>
            <person name="Ramos A.M."/>
            <person name="Usie A."/>
            <person name="Barbosa P."/>
            <person name="Barros P.M."/>
            <person name="Capote T."/>
            <person name="Chaves I."/>
            <person name="Simoes F."/>
            <person name="Abreu I."/>
            <person name="Carrasquinho I."/>
            <person name="Faro C."/>
            <person name="Guimaraes J.B."/>
            <person name="Mendonca D."/>
            <person name="Nobrega F."/>
            <person name="Rodrigues L."/>
            <person name="Saibo N.J.M."/>
            <person name="Varela M.C."/>
            <person name="Egas C."/>
            <person name="Matos J."/>
            <person name="Miguel C.M."/>
            <person name="Oliveira M.M."/>
            <person name="Ricardo C.P."/>
            <person name="Goncalves S."/>
        </authorList>
    </citation>
    <scope>NUCLEOTIDE SEQUENCE [LARGE SCALE GENOMIC DNA]</scope>
    <source>
        <strain evidence="2">cv. HL8</strain>
    </source>
</reference>
<proteinExistence type="predicted"/>
<protein>
    <submittedName>
        <fullName evidence="1">Plastid-lipid-associated protein 11</fullName>
    </submittedName>
</protein>